<reference evidence="2" key="1">
    <citation type="submission" date="2021-01" db="EMBL/GenBank/DDBJ databases">
        <authorList>
            <person name="Corre E."/>
            <person name="Pelletier E."/>
            <person name="Niang G."/>
            <person name="Scheremetjew M."/>
            <person name="Finn R."/>
            <person name="Kale V."/>
            <person name="Holt S."/>
            <person name="Cochrane G."/>
            <person name="Meng A."/>
            <person name="Brown T."/>
            <person name="Cohen L."/>
        </authorList>
    </citation>
    <scope>NUCLEOTIDE SEQUENCE</scope>
    <source>
        <strain evidence="2">CCMP2058</strain>
    </source>
</reference>
<evidence type="ECO:0000256" key="1">
    <source>
        <dbReference type="SAM" id="MobiDB-lite"/>
    </source>
</evidence>
<feature type="compositionally biased region" description="Basic residues" evidence="1">
    <location>
        <begin position="49"/>
        <end position="62"/>
    </location>
</feature>
<sequence length="346" mass="40288">MTHPQARPPALSQHPPVSRRMLPTAFFLAITSFFLAQDSQERGASLGLRRIHNQLPPKKHATLSRLMDFRGGTDDKDRQGGNNNERRIDEDGGERRRRRRRRRKRKDGEAEGKGKEEKEAKKGGKGEKGEERRERREAKRSKNYTDPFGTTSDTAPDWENDPYCEKLEEDRYDLDKYEFDDEPTHPYFAPSLEDRELAHYFEDQLKNRCKECNGNMGVIMEYNFSTCLDCFRDKIEKSEFMMDRREYPGHDVKAWLMFTGQWNYTADEMPTNITQANLDILRAAGNQEEREEAERLLAERTGVSVRKGLDPKINQFDDITTYGYGRVNPRKMIEEREAQEAASSDG</sequence>
<gene>
    <name evidence="2" type="ORF">LAMO00422_LOCUS4431</name>
</gene>
<accession>A0A7S0CXQ4</accession>
<organism evidence="2">
    <name type="scientific">Amorphochlora amoebiformis</name>
    <dbReference type="NCBI Taxonomy" id="1561963"/>
    <lineage>
        <taxon>Eukaryota</taxon>
        <taxon>Sar</taxon>
        <taxon>Rhizaria</taxon>
        <taxon>Cercozoa</taxon>
        <taxon>Chlorarachniophyceae</taxon>
        <taxon>Amorphochlora</taxon>
    </lineage>
</organism>
<evidence type="ECO:0000313" key="2">
    <source>
        <dbReference type="EMBL" id="CAD8437365.1"/>
    </source>
</evidence>
<dbReference type="AlphaFoldDB" id="A0A7S0CXQ4"/>
<proteinExistence type="predicted"/>
<feature type="region of interest" description="Disordered" evidence="1">
    <location>
        <begin position="48"/>
        <end position="162"/>
    </location>
</feature>
<protein>
    <submittedName>
        <fullName evidence="2">Uncharacterized protein</fullName>
    </submittedName>
</protein>
<feature type="compositionally biased region" description="Basic and acidic residues" evidence="1">
    <location>
        <begin position="106"/>
        <end position="137"/>
    </location>
</feature>
<name>A0A7S0CXQ4_9EUKA</name>
<feature type="compositionally biased region" description="Basic and acidic residues" evidence="1">
    <location>
        <begin position="67"/>
        <end position="94"/>
    </location>
</feature>
<dbReference type="EMBL" id="HBEM01006327">
    <property type="protein sequence ID" value="CAD8437365.1"/>
    <property type="molecule type" value="Transcribed_RNA"/>
</dbReference>
<feature type="compositionally biased region" description="Basic residues" evidence="1">
    <location>
        <begin position="95"/>
        <end position="105"/>
    </location>
</feature>